<proteinExistence type="predicted"/>
<organism evidence="1 2">
    <name type="scientific">Roridomyces roridus</name>
    <dbReference type="NCBI Taxonomy" id="1738132"/>
    <lineage>
        <taxon>Eukaryota</taxon>
        <taxon>Fungi</taxon>
        <taxon>Dikarya</taxon>
        <taxon>Basidiomycota</taxon>
        <taxon>Agaricomycotina</taxon>
        <taxon>Agaricomycetes</taxon>
        <taxon>Agaricomycetidae</taxon>
        <taxon>Agaricales</taxon>
        <taxon>Marasmiineae</taxon>
        <taxon>Mycenaceae</taxon>
        <taxon>Roridomyces</taxon>
    </lineage>
</organism>
<sequence>MLHILPSMKDPHLALTKFLKAIHTDIHNIDSQLFADYLFCLNSFLSEGNPRKEDIIRVNKSEFQTLLMVQLFKNLITRMNKGNIRIVTIKRVVETTVRLAAQDLKKTNYIENSDDIEVLFEFCRLLSCRPDDLPESLNIIYPTLSLTRLYFDPREEDSIKFHQIGWIYEALDYIPHSVRAQADEGYFYSAVMDILYTILCFRGGLDTKPPVTSLQILLFAWITVEEPSYRDASLIFTFMTSASQKAWFEDEDVHIIMQDLKVWHLLSQMAMRWPDFFALKYIRIGQNLVDIPSWHSLFQQELFAWITIFCMAPNLWMYETLALEFISVLRGAWQIQDQDWSQLTRQHQNPRTLASELLSQIWESFNLAATTSMNNLQELAKSSIWAAMAPSLLNPLTEDELASSNIALGTTILHVSDKVLQMAALNGGLKKLAMVLRDLGKKIQTAPVPAVKCGDPQAAQGPYWEHVWHNFQNRFKALEPGQGVCIM</sequence>
<protein>
    <submittedName>
        <fullName evidence="1">Uncharacterized protein</fullName>
    </submittedName>
</protein>
<gene>
    <name evidence="1" type="ORF">FB45DRAFT_449481</name>
</gene>
<evidence type="ECO:0000313" key="2">
    <source>
        <dbReference type="Proteomes" id="UP001221142"/>
    </source>
</evidence>
<reference evidence="1" key="1">
    <citation type="submission" date="2023-03" db="EMBL/GenBank/DDBJ databases">
        <title>Massive genome expansion in bonnet fungi (Mycena s.s.) driven by repeated elements and novel gene families across ecological guilds.</title>
        <authorList>
            <consortium name="Lawrence Berkeley National Laboratory"/>
            <person name="Harder C.B."/>
            <person name="Miyauchi S."/>
            <person name="Viragh M."/>
            <person name="Kuo A."/>
            <person name="Thoen E."/>
            <person name="Andreopoulos B."/>
            <person name="Lu D."/>
            <person name="Skrede I."/>
            <person name="Drula E."/>
            <person name="Henrissat B."/>
            <person name="Morin E."/>
            <person name="Kohler A."/>
            <person name="Barry K."/>
            <person name="LaButti K."/>
            <person name="Morin E."/>
            <person name="Salamov A."/>
            <person name="Lipzen A."/>
            <person name="Mereny Z."/>
            <person name="Hegedus B."/>
            <person name="Baldrian P."/>
            <person name="Stursova M."/>
            <person name="Weitz H."/>
            <person name="Taylor A."/>
            <person name="Grigoriev I.V."/>
            <person name="Nagy L.G."/>
            <person name="Martin F."/>
            <person name="Kauserud H."/>
        </authorList>
    </citation>
    <scope>NUCLEOTIDE SEQUENCE</scope>
    <source>
        <strain evidence="1">9284</strain>
    </source>
</reference>
<dbReference type="Proteomes" id="UP001221142">
    <property type="component" value="Unassembled WGS sequence"/>
</dbReference>
<evidence type="ECO:0000313" key="1">
    <source>
        <dbReference type="EMBL" id="KAJ7636743.1"/>
    </source>
</evidence>
<dbReference type="EMBL" id="JARKIF010000006">
    <property type="protein sequence ID" value="KAJ7636743.1"/>
    <property type="molecule type" value="Genomic_DNA"/>
</dbReference>
<dbReference type="AlphaFoldDB" id="A0AAD7C1P8"/>
<comment type="caution">
    <text evidence="1">The sequence shown here is derived from an EMBL/GenBank/DDBJ whole genome shotgun (WGS) entry which is preliminary data.</text>
</comment>
<keyword evidence="2" id="KW-1185">Reference proteome</keyword>
<accession>A0AAD7C1P8</accession>
<name>A0AAD7C1P8_9AGAR</name>